<feature type="region of interest" description="Disordered" evidence="1">
    <location>
        <begin position="93"/>
        <end position="122"/>
    </location>
</feature>
<keyword evidence="3" id="KW-1185">Reference proteome</keyword>
<proteinExistence type="predicted"/>
<protein>
    <submittedName>
        <fullName evidence="2">Uncharacterized protein</fullName>
    </submittedName>
</protein>
<dbReference type="Proteomes" id="UP001320420">
    <property type="component" value="Unassembled WGS sequence"/>
</dbReference>
<sequence>MYQAWDTLKVQVNHFNQVVAIPMAQFRAWSAEEKATIQSLMMTTVNKSNAAFALDTDLPDRVYLAASDDFEKKGIFLIANFADRGLPLMTRQQAQLAPQAAQPAPGTMTNKVKKPAPAGARD</sequence>
<feature type="compositionally biased region" description="Low complexity" evidence="1">
    <location>
        <begin position="93"/>
        <end position="105"/>
    </location>
</feature>
<organism evidence="2 3">
    <name type="scientific">Diatrype stigma</name>
    <dbReference type="NCBI Taxonomy" id="117547"/>
    <lineage>
        <taxon>Eukaryota</taxon>
        <taxon>Fungi</taxon>
        <taxon>Dikarya</taxon>
        <taxon>Ascomycota</taxon>
        <taxon>Pezizomycotina</taxon>
        <taxon>Sordariomycetes</taxon>
        <taxon>Xylariomycetidae</taxon>
        <taxon>Xylariales</taxon>
        <taxon>Diatrypaceae</taxon>
        <taxon>Diatrype</taxon>
    </lineage>
</organism>
<comment type="caution">
    <text evidence="2">The sequence shown here is derived from an EMBL/GenBank/DDBJ whole genome shotgun (WGS) entry which is preliminary data.</text>
</comment>
<reference evidence="2 3" key="1">
    <citation type="submission" date="2024-02" db="EMBL/GenBank/DDBJ databases">
        <title>De novo assembly and annotation of 12 fungi associated with fruit tree decline syndrome in Ontario, Canada.</title>
        <authorList>
            <person name="Sulman M."/>
            <person name="Ellouze W."/>
            <person name="Ilyukhin E."/>
        </authorList>
    </citation>
    <scope>NUCLEOTIDE SEQUENCE [LARGE SCALE GENOMIC DNA]</scope>
    <source>
        <strain evidence="2 3">M11/M66-122</strain>
    </source>
</reference>
<evidence type="ECO:0000256" key="1">
    <source>
        <dbReference type="SAM" id="MobiDB-lite"/>
    </source>
</evidence>
<name>A0AAN9UMG3_9PEZI</name>
<dbReference type="AlphaFoldDB" id="A0AAN9UMG3"/>
<accession>A0AAN9UMG3</accession>
<evidence type="ECO:0000313" key="3">
    <source>
        <dbReference type="Proteomes" id="UP001320420"/>
    </source>
</evidence>
<gene>
    <name evidence="2" type="ORF">SLS62_007051</name>
</gene>
<dbReference type="EMBL" id="JAKJXP020000055">
    <property type="protein sequence ID" value="KAK7751065.1"/>
    <property type="molecule type" value="Genomic_DNA"/>
</dbReference>
<evidence type="ECO:0000313" key="2">
    <source>
        <dbReference type="EMBL" id="KAK7751065.1"/>
    </source>
</evidence>